<evidence type="ECO:0000256" key="12">
    <source>
        <dbReference type="ARBA" id="ARBA00023306"/>
    </source>
</evidence>
<dbReference type="EMBL" id="JARQBJ010000001">
    <property type="protein sequence ID" value="MDT2809236.1"/>
    <property type="molecule type" value="Genomic_DNA"/>
</dbReference>
<comment type="similarity">
    <text evidence="2">Belongs to the transpeptidase family.</text>
</comment>
<keyword evidence="6" id="KW-0677">Repeat</keyword>
<feature type="domain" description="PASTA" evidence="15">
    <location>
        <begin position="674"/>
        <end position="731"/>
    </location>
</feature>
<dbReference type="InterPro" id="IPR005311">
    <property type="entry name" value="PBP_dimer"/>
</dbReference>
<dbReference type="PROSITE" id="PS51178">
    <property type="entry name" value="PASTA"/>
    <property type="match status" value="1"/>
</dbReference>
<evidence type="ECO:0000256" key="3">
    <source>
        <dbReference type="ARBA" id="ARBA00022475"/>
    </source>
</evidence>
<dbReference type="Proteomes" id="UP001256711">
    <property type="component" value="Unassembled WGS sequence"/>
</dbReference>
<accession>A0AAW8TV12</accession>
<dbReference type="Gene3D" id="3.40.710.10">
    <property type="entry name" value="DD-peptidase/beta-lactamase superfamily"/>
    <property type="match status" value="1"/>
</dbReference>
<dbReference type="Pfam" id="PF00905">
    <property type="entry name" value="Transpeptidase"/>
    <property type="match status" value="1"/>
</dbReference>
<dbReference type="FunFam" id="3.40.710.10:FF:000095">
    <property type="entry name" value="Penicillin-binding protein 2x"/>
    <property type="match status" value="1"/>
</dbReference>
<comment type="caution">
    <text evidence="16">The sequence shown here is derived from an EMBL/GenBank/DDBJ whole genome shotgun (WGS) entry which is preliminary data.</text>
</comment>
<keyword evidence="4" id="KW-0132">Cell division</keyword>
<dbReference type="Gene3D" id="2.20.70.70">
    <property type="match status" value="1"/>
</dbReference>
<evidence type="ECO:0000256" key="11">
    <source>
        <dbReference type="ARBA" id="ARBA00023251"/>
    </source>
</evidence>
<dbReference type="GO" id="GO:0005886">
    <property type="term" value="C:plasma membrane"/>
    <property type="evidence" value="ECO:0007669"/>
    <property type="project" value="UniProtKB-SubCell"/>
</dbReference>
<protein>
    <submittedName>
        <fullName evidence="16">Penicillin-binding transpeptidase domain-containing protein</fullName>
    </submittedName>
</protein>
<evidence type="ECO:0000313" key="16">
    <source>
        <dbReference type="EMBL" id="MDT2809236.1"/>
    </source>
</evidence>
<evidence type="ECO:0000256" key="2">
    <source>
        <dbReference type="ARBA" id="ARBA00007171"/>
    </source>
</evidence>
<dbReference type="SUPFAM" id="SSF54184">
    <property type="entry name" value="Penicillin-binding protein 2x (pbp-2x), c-terminal domain"/>
    <property type="match status" value="2"/>
</dbReference>
<dbReference type="GO" id="GO:0008360">
    <property type="term" value="P:regulation of cell shape"/>
    <property type="evidence" value="ECO:0007669"/>
    <property type="project" value="UniProtKB-KW"/>
</dbReference>
<dbReference type="AlphaFoldDB" id="A0AAW8TV12"/>
<keyword evidence="5" id="KW-0812">Transmembrane</keyword>
<dbReference type="Gene3D" id="3.90.1310.10">
    <property type="entry name" value="Penicillin-binding protein 2a (Domain 2)"/>
    <property type="match status" value="1"/>
</dbReference>
<evidence type="ECO:0000256" key="9">
    <source>
        <dbReference type="ARBA" id="ARBA00022989"/>
    </source>
</evidence>
<organism evidence="16 17">
    <name type="scientific">Enterococcus asini</name>
    <dbReference type="NCBI Taxonomy" id="57732"/>
    <lineage>
        <taxon>Bacteria</taxon>
        <taxon>Bacillati</taxon>
        <taxon>Bacillota</taxon>
        <taxon>Bacilli</taxon>
        <taxon>Lactobacillales</taxon>
        <taxon>Enterococcaceae</taxon>
        <taxon>Enterococcus</taxon>
    </lineage>
</organism>
<name>A0AAW8TV12_9ENTE</name>
<dbReference type="RefSeq" id="WP_311834938.1">
    <property type="nucleotide sequence ID" value="NZ_JARQBJ010000001.1"/>
</dbReference>
<dbReference type="InterPro" id="IPR005543">
    <property type="entry name" value="PASTA_dom"/>
</dbReference>
<reference evidence="16" key="1">
    <citation type="submission" date="2023-03" db="EMBL/GenBank/DDBJ databases">
        <authorList>
            <person name="Shen W."/>
            <person name="Cai J."/>
        </authorList>
    </citation>
    <scope>NUCLEOTIDE SEQUENCE</scope>
    <source>
        <strain evidence="16">B226-2</strain>
    </source>
</reference>
<keyword evidence="12" id="KW-0131">Cell cycle</keyword>
<proteinExistence type="inferred from homology"/>
<dbReference type="Pfam" id="PF03717">
    <property type="entry name" value="PBP_dimer"/>
    <property type="match status" value="1"/>
</dbReference>
<gene>
    <name evidence="16" type="ORF">P7H43_01850</name>
</gene>
<dbReference type="SUPFAM" id="SSF56601">
    <property type="entry name" value="beta-lactamase/transpeptidase-like"/>
    <property type="match status" value="1"/>
</dbReference>
<comment type="subcellular location">
    <subcellularLocation>
        <location evidence="1">Cell membrane</location>
        <topology evidence="1">Single-pass membrane protein</topology>
    </subcellularLocation>
</comment>
<keyword evidence="3" id="KW-1003">Cell membrane</keyword>
<evidence type="ECO:0000256" key="7">
    <source>
        <dbReference type="ARBA" id="ARBA00022960"/>
    </source>
</evidence>
<evidence type="ECO:0000256" key="10">
    <source>
        <dbReference type="ARBA" id="ARBA00023136"/>
    </source>
</evidence>
<dbReference type="InterPro" id="IPR012338">
    <property type="entry name" value="Beta-lactam/transpept-like"/>
</dbReference>
<evidence type="ECO:0000256" key="5">
    <source>
        <dbReference type="ARBA" id="ARBA00022692"/>
    </source>
</evidence>
<keyword evidence="10" id="KW-0472">Membrane</keyword>
<evidence type="ECO:0000256" key="13">
    <source>
        <dbReference type="ARBA" id="ARBA00023316"/>
    </source>
</evidence>
<dbReference type="PANTHER" id="PTHR30627">
    <property type="entry name" value="PEPTIDOGLYCAN D,D-TRANSPEPTIDASE"/>
    <property type="match status" value="1"/>
</dbReference>
<evidence type="ECO:0000256" key="1">
    <source>
        <dbReference type="ARBA" id="ARBA00004162"/>
    </source>
</evidence>
<dbReference type="Gene3D" id="3.30.70.2110">
    <property type="match status" value="1"/>
</dbReference>
<dbReference type="SMART" id="SM00740">
    <property type="entry name" value="PASTA"/>
    <property type="match status" value="2"/>
</dbReference>
<dbReference type="CDD" id="cd06576">
    <property type="entry name" value="PASTA_Pbp2x-like_1"/>
    <property type="match status" value="1"/>
</dbReference>
<dbReference type="PANTHER" id="PTHR30627:SF26">
    <property type="entry name" value="PENICILLIN-BINDING PROTEIN 2B"/>
    <property type="match status" value="1"/>
</dbReference>
<dbReference type="GO" id="GO:0009252">
    <property type="term" value="P:peptidoglycan biosynthetic process"/>
    <property type="evidence" value="ECO:0007669"/>
    <property type="project" value="UniProtKB-KW"/>
</dbReference>
<evidence type="ECO:0000259" key="15">
    <source>
        <dbReference type="PROSITE" id="PS51178"/>
    </source>
</evidence>
<dbReference type="InterPro" id="IPR050515">
    <property type="entry name" value="Beta-lactam/transpept"/>
</dbReference>
<dbReference type="GO" id="GO:0046677">
    <property type="term" value="P:response to antibiotic"/>
    <property type="evidence" value="ECO:0007669"/>
    <property type="project" value="UniProtKB-KW"/>
</dbReference>
<comment type="function">
    <text evidence="14">A transpeptidase that forms peptide cross-links between adjacent glycan strands in cell wall peptidoglycan (PG). Part of the divisome machinery that synthesizes the septal cross wall. Beta-lactams inactivate the PBPs by acylating an essential serine residue in the active site of these proteins.</text>
</comment>
<keyword evidence="9" id="KW-1133">Transmembrane helix</keyword>
<evidence type="ECO:0000256" key="14">
    <source>
        <dbReference type="ARBA" id="ARBA00055980"/>
    </source>
</evidence>
<dbReference type="SUPFAM" id="SSF56519">
    <property type="entry name" value="Penicillin binding protein dimerisation domain"/>
    <property type="match status" value="1"/>
</dbReference>
<evidence type="ECO:0000256" key="8">
    <source>
        <dbReference type="ARBA" id="ARBA00022984"/>
    </source>
</evidence>
<dbReference type="GO" id="GO:0071555">
    <property type="term" value="P:cell wall organization"/>
    <property type="evidence" value="ECO:0007669"/>
    <property type="project" value="UniProtKB-KW"/>
</dbReference>
<dbReference type="CDD" id="cd06575">
    <property type="entry name" value="PASTA_Pbp2x-like_2"/>
    <property type="match status" value="1"/>
</dbReference>
<evidence type="ECO:0000256" key="4">
    <source>
        <dbReference type="ARBA" id="ARBA00022618"/>
    </source>
</evidence>
<keyword evidence="8" id="KW-0573">Peptidoglycan synthesis</keyword>
<dbReference type="GO" id="GO:0008658">
    <property type="term" value="F:penicillin binding"/>
    <property type="evidence" value="ECO:0007669"/>
    <property type="project" value="InterPro"/>
</dbReference>
<dbReference type="InterPro" id="IPR036138">
    <property type="entry name" value="PBP_dimer_sf"/>
</dbReference>
<keyword evidence="11" id="KW-0046">Antibiotic resistance</keyword>
<keyword evidence="13" id="KW-0961">Cell wall biogenesis/degradation</keyword>
<sequence length="731" mass="81284">MRFNRIRNYFRKKNSTPKGNRKKVGILLFATSFGLLFLFAIRLGYIVFGGQIGEESLKEWTDDLYQGSKVVQAKRGTIYDRNGVVIAEDATSYSIFIVLSDTYVSGKKKLYAQEKDFETIGEVFASELGSKKENVVKVLENGVKNKAFQVEFSSETKNLTLEAKQNLEQIFEKKGLAGLYFNEHPNRIYPNGVFSSHFIGYTDTDTKDGSESLVGKMGLEAAYDDILKGTDGKIVYQQDNFQNPLPGTVAEETPAKDGQDIYTTLDSRLQSYLETLMDATFEEYKPEDMTAMLVEAKTGEILSMAQRPTFNPETKEGLDDSSTWMNLLVEDHYEPGSTMKLMTTAAAIDEGIFDENETFVSGSIKIGDTTIRDHDLGEKGILTMRQALSWSSNVGMVTLQQRMKKVWPQYLQHFGFGQSTYSGLYGENAGSLPTDNSVDQAMSSFGQAVNVTNFQMMRAFTAIANDGKMLQPQYISKIVNTETNKEKVFQSEVVGNPVSASAAQKVREYMVDVTQSPNYGSAYGVYSVDDYNISAKTGTAQIYDESTGTYSSSGTDYLYSIVEMIPAEEPEYILYMTIKKPEEWSQKALGNIGNPLLKRAMDLKETEAATPDDKEEEQITVADYRELEVDTAAADAARSGLMPVVIGNGDKVAEQSTAHGTQLLPSEKLLLKTDGDQFYMPDVTGWSKADLMKLGKLFNVEVKFEGEGYCVSQSLKPYEALSDTPLTFTLE</sequence>
<keyword evidence="7" id="KW-0133">Cell shape</keyword>
<dbReference type="InterPro" id="IPR001460">
    <property type="entry name" value="PCN-bd_Tpept"/>
</dbReference>
<evidence type="ECO:0000313" key="17">
    <source>
        <dbReference type="Proteomes" id="UP001256711"/>
    </source>
</evidence>
<evidence type="ECO:0000256" key="6">
    <source>
        <dbReference type="ARBA" id="ARBA00022737"/>
    </source>
</evidence>
<dbReference type="GO" id="GO:0051301">
    <property type="term" value="P:cell division"/>
    <property type="evidence" value="ECO:0007669"/>
    <property type="project" value="UniProtKB-KW"/>
</dbReference>